<evidence type="ECO:0000313" key="5">
    <source>
        <dbReference type="EMBL" id="MQU35475.1"/>
    </source>
</evidence>
<comment type="caution">
    <text evidence="1">The sequence shown here is derived from an EMBL/GenBank/DDBJ whole genome shotgun (WGS) entry which is preliminary data.</text>
</comment>
<protein>
    <submittedName>
        <fullName evidence="1">Uncharacterized protein</fullName>
    </submittedName>
</protein>
<dbReference type="EMBL" id="WIVT01000080">
    <property type="protein sequence ID" value="MQU19416.1"/>
    <property type="molecule type" value="Genomic_DNA"/>
</dbReference>
<dbReference type="OrthoDB" id="9812023at2"/>
<evidence type="ECO:0000313" key="6">
    <source>
        <dbReference type="Proteomes" id="UP000437970"/>
    </source>
</evidence>
<dbReference type="EMBL" id="WIVW01000113">
    <property type="protein sequence ID" value="MQU29666.1"/>
    <property type="molecule type" value="Genomic_DNA"/>
</dbReference>
<evidence type="ECO:0000313" key="9">
    <source>
        <dbReference type="Proteomes" id="UP000470186"/>
    </source>
</evidence>
<dbReference type="Proteomes" id="UP000447574">
    <property type="component" value="Unassembled WGS sequence"/>
</dbReference>
<dbReference type="Proteomes" id="UP000437970">
    <property type="component" value="Unassembled WGS sequence"/>
</dbReference>
<dbReference type="RefSeq" id="WP_153331056.1">
    <property type="nucleotide sequence ID" value="NZ_WIVT01000080.1"/>
</dbReference>
<evidence type="ECO:0000313" key="2">
    <source>
        <dbReference type="EMBL" id="MQT92900.1"/>
    </source>
</evidence>
<dbReference type="EMBL" id="WIWF01000317">
    <property type="protein sequence ID" value="MQT78281.1"/>
    <property type="molecule type" value="Genomic_DNA"/>
</dbReference>
<evidence type="ECO:0000313" key="3">
    <source>
        <dbReference type="EMBL" id="MQU19416.1"/>
    </source>
</evidence>
<keyword evidence="9" id="KW-1185">Reference proteome</keyword>
<accession>A0A6A7YSC4</accession>
<reference evidence="6 7" key="1">
    <citation type="submission" date="2019-10" db="EMBL/GenBank/DDBJ databases">
        <title>Evaluation of single-gene subtyping targets for Pseudomonas.</title>
        <authorList>
            <person name="Reichler S.J."/>
            <person name="Orsi R.H."/>
            <person name="Wiedmann M."/>
            <person name="Martin N.H."/>
            <person name="Murphy S.I."/>
        </authorList>
    </citation>
    <scope>NUCLEOTIDE SEQUENCE [LARGE SCALE GENOMIC DNA]</scope>
    <source>
        <strain evidence="3 7">FSL R10-1594</strain>
        <strain evidence="4 6">FSL R10-1984</strain>
        <strain evidence="5 9">FSL R10-2107</strain>
        <strain evidence="1 8">FSL R10-2932</strain>
        <strain evidence="2 10">FSL R10-3254</strain>
    </source>
</reference>
<dbReference type="AlphaFoldDB" id="A0A6A7YSC4"/>
<evidence type="ECO:0000313" key="7">
    <source>
        <dbReference type="Proteomes" id="UP000443000"/>
    </source>
</evidence>
<gene>
    <name evidence="3" type="ORF">GHN41_23705</name>
    <name evidence="4" type="ORF">GHO29_24805</name>
    <name evidence="5" type="ORF">GHO30_29710</name>
    <name evidence="1" type="ORF">GHO37_29100</name>
    <name evidence="2" type="ORF">GHO39_27930</name>
</gene>
<evidence type="ECO:0000313" key="10">
    <source>
        <dbReference type="Proteomes" id="UP000489190"/>
    </source>
</evidence>
<proteinExistence type="predicted"/>
<sequence length="85" mass="9238">MDTENDVQNPSRSTQSRSIRLTHEISARLQAVCDHLGVTVGSYLTAEIGRAVCRDEISLSVKNTQNDAMAMLAAAIAEAQEHPNE</sequence>
<dbReference type="EMBL" id="WIWI01000211">
    <property type="protein sequence ID" value="MQT92900.1"/>
    <property type="molecule type" value="Genomic_DNA"/>
</dbReference>
<dbReference type="EMBL" id="WIVX01000383">
    <property type="protein sequence ID" value="MQU35475.1"/>
    <property type="molecule type" value="Genomic_DNA"/>
</dbReference>
<evidence type="ECO:0000313" key="4">
    <source>
        <dbReference type="EMBL" id="MQU29666.1"/>
    </source>
</evidence>
<dbReference type="Proteomes" id="UP000443000">
    <property type="component" value="Unassembled WGS sequence"/>
</dbReference>
<name>A0A6A7YSC4_9PSED</name>
<evidence type="ECO:0000313" key="8">
    <source>
        <dbReference type="Proteomes" id="UP000447574"/>
    </source>
</evidence>
<organism evidence="1 8">
    <name type="scientific">Pseudomonas helleri</name>
    <dbReference type="NCBI Taxonomy" id="1608996"/>
    <lineage>
        <taxon>Bacteria</taxon>
        <taxon>Pseudomonadati</taxon>
        <taxon>Pseudomonadota</taxon>
        <taxon>Gammaproteobacteria</taxon>
        <taxon>Pseudomonadales</taxon>
        <taxon>Pseudomonadaceae</taxon>
        <taxon>Pseudomonas</taxon>
    </lineage>
</organism>
<evidence type="ECO:0000313" key="1">
    <source>
        <dbReference type="EMBL" id="MQT78281.1"/>
    </source>
</evidence>
<dbReference type="Proteomes" id="UP000489190">
    <property type="component" value="Unassembled WGS sequence"/>
</dbReference>
<dbReference type="Proteomes" id="UP000470186">
    <property type="component" value="Unassembled WGS sequence"/>
</dbReference>